<dbReference type="AlphaFoldDB" id="A0A4Z0C0Q9"/>
<protein>
    <submittedName>
        <fullName evidence="1">Uncharacterized protein</fullName>
    </submittedName>
</protein>
<name>A0A4Z0C0Q9_9BURK</name>
<dbReference type="Proteomes" id="UP000298180">
    <property type="component" value="Unassembled WGS sequence"/>
</dbReference>
<evidence type="ECO:0000313" key="2">
    <source>
        <dbReference type="Proteomes" id="UP000298180"/>
    </source>
</evidence>
<reference evidence="1 2" key="1">
    <citation type="submission" date="2019-03" db="EMBL/GenBank/DDBJ databases">
        <title>Ramlibacter henchirensis DSM 14656, whole genome shotgun sequence.</title>
        <authorList>
            <person name="Zhang X."/>
            <person name="Feng G."/>
            <person name="Zhu H."/>
        </authorList>
    </citation>
    <scope>NUCLEOTIDE SEQUENCE [LARGE SCALE GENOMIC DNA]</scope>
    <source>
        <strain evidence="1 2">DSM 14656</strain>
    </source>
</reference>
<sequence>MVNNTCANCRFKGPAVVHLDSEPPQPSLVATATGLFVCLAMRQLGAVRVGAGEATMGGSARSFDLRTGAGVADRSGHGASLCVTDDFGCNRWQPA</sequence>
<gene>
    <name evidence="1" type="ORF">EZ313_00515</name>
</gene>
<comment type="caution">
    <text evidence="1">The sequence shown here is derived from an EMBL/GenBank/DDBJ whole genome shotgun (WGS) entry which is preliminary data.</text>
</comment>
<proteinExistence type="predicted"/>
<accession>A0A4Z0C0Q9</accession>
<evidence type="ECO:0000313" key="1">
    <source>
        <dbReference type="EMBL" id="TFZ05197.1"/>
    </source>
</evidence>
<dbReference type="RefSeq" id="WP_135261278.1">
    <property type="nucleotide sequence ID" value="NZ_SMLM01000001.1"/>
</dbReference>
<organism evidence="1 2">
    <name type="scientific">Ramlibacter henchirensis</name>
    <dbReference type="NCBI Taxonomy" id="204072"/>
    <lineage>
        <taxon>Bacteria</taxon>
        <taxon>Pseudomonadati</taxon>
        <taxon>Pseudomonadota</taxon>
        <taxon>Betaproteobacteria</taxon>
        <taxon>Burkholderiales</taxon>
        <taxon>Comamonadaceae</taxon>
        <taxon>Ramlibacter</taxon>
    </lineage>
</organism>
<keyword evidence="2" id="KW-1185">Reference proteome</keyword>
<dbReference type="EMBL" id="SMLM01000001">
    <property type="protein sequence ID" value="TFZ05197.1"/>
    <property type="molecule type" value="Genomic_DNA"/>
</dbReference>